<name>A0ACB8DL03_DERSI</name>
<comment type="caution">
    <text evidence="1">The sequence shown here is derived from an EMBL/GenBank/DDBJ whole genome shotgun (WGS) entry which is preliminary data.</text>
</comment>
<gene>
    <name evidence="1" type="ORF">HPB49_020802</name>
</gene>
<reference evidence="1" key="1">
    <citation type="submission" date="2020-05" db="EMBL/GenBank/DDBJ databases">
        <title>Large-scale comparative analyses of tick genomes elucidate their genetic diversity and vector capacities.</title>
        <authorList>
            <person name="Jia N."/>
            <person name="Wang J."/>
            <person name="Shi W."/>
            <person name="Du L."/>
            <person name="Sun Y."/>
            <person name="Zhan W."/>
            <person name="Jiang J."/>
            <person name="Wang Q."/>
            <person name="Zhang B."/>
            <person name="Ji P."/>
            <person name="Sakyi L.B."/>
            <person name="Cui X."/>
            <person name="Yuan T."/>
            <person name="Jiang B."/>
            <person name="Yang W."/>
            <person name="Lam T.T.-Y."/>
            <person name="Chang Q."/>
            <person name="Ding S."/>
            <person name="Wang X."/>
            <person name="Zhu J."/>
            <person name="Ruan X."/>
            <person name="Zhao L."/>
            <person name="Wei J."/>
            <person name="Que T."/>
            <person name="Du C."/>
            <person name="Cheng J."/>
            <person name="Dai P."/>
            <person name="Han X."/>
            <person name="Huang E."/>
            <person name="Gao Y."/>
            <person name="Liu J."/>
            <person name="Shao H."/>
            <person name="Ye R."/>
            <person name="Li L."/>
            <person name="Wei W."/>
            <person name="Wang X."/>
            <person name="Wang C."/>
            <person name="Yang T."/>
            <person name="Huo Q."/>
            <person name="Li W."/>
            <person name="Guo W."/>
            <person name="Chen H."/>
            <person name="Zhou L."/>
            <person name="Ni X."/>
            <person name="Tian J."/>
            <person name="Zhou Y."/>
            <person name="Sheng Y."/>
            <person name="Liu T."/>
            <person name="Pan Y."/>
            <person name="Xia L."/>
            <person name="Li J."/>
            <person name="Zhao F."/>
            <person name="Cao W."/>
        </authorList>
    </citation>
    <scope>NUCLEOTIDE SEQUENCE</scope>
    <source>
        <strain evidence="1">Dsil-2018</strain>
    </source>
</reference>
<proteinExistence type="predicted"/>
<evidence type="ECO:0000313" key="2">
    <source>
        <dbReference type="Proteomes" id="UP000821865"/>
    </source>
</evidence>
<dbReference type="Proteomes" id="UP000821865">
    <property type="component" value="Chromosome 11"/>
</dbReference>
<sequence>MLKHQHKSQLTLSRKRLWLSDFRNIDTAVLIWFKDVRTQSVPMPSSMPQEKARQFAAILEVTSFEVS</sequence>
<organism evidence="1 2">
    <name type="scientific">Dermacentor silvarum</name>
    <name type="common">Tick</name>
    <dbReference type="NCBI Taxonomy" id="543639"/>
    <lineage>
        <taxon>Eukaryota</taxon>
        <taxon>Metazoa</taxon>
        <taxon>Ecdysozoa</taxon>
        <taxon>Arthropoda</taxon>
        <taxon>Chelicerata</taxon>
        <taxon>Arachnida</taxon>
        <taxon>Acari</taxon>
        <taxon>Parasitiformes</taxon>
        <taxon>Ixodida</taxon>
        <taxon>Ixodoidea</taxon>
        <taxon>Ixodidae</taxon>
        <taxon>Rhipicephalinae</taxon>
        <taxon>Dermacentor</taxon>
    </lineage>
</organism>
<protein>
    <submittedName>
        <fullName evidence="1">Uncharacterized protein</fullName>
    </submittedName>
</protein>
<dbReference type="EMBL" id="CM023480">
    <property type="protein sequence ID" value="KAH7971264.1"/>
    <property type="molecule type" value="Genomic_DNA"/>
</dbReference>
<accession>A0ACB8DL03</accession>
<evidence type="ECO:0000313" key="1">
    <source>
        <dbReference type="EMBL" id="KAH7971264.1"/>
    </source>
</evidence>
<keyword evidence="2" id="KW-1185">Reference proteome</keyword>